<keyword evidence="6" id="KW-0520">NAD</keyword>
<dbReference type="Pfam" id="PF02852">
    <property type="entry name" value="Pyr_redox_dim"/>
    <property type="match status" value="1"/>
</dbReference>
<protein>
    <submittedName>
        <fullName evidence="12">NAD(P)/FAD-dependent oxidoreductase</fullName>
    </submittedName>
</protein>
<evidence type="ECO:0000256" key="3">
    <source>
        <dbReference type="ARBA" id="ARBA00022630"/>
    </source>
</evidence>
<dbReference type="PANTHER" id="PTHR22912:SF151">
    <property type="entry name" value="DIHYDROLIPOYL DEHYDROGENASE, MITOCHONDRIAL"/>
    <property type="match status" value="1"/>
</dbReference>
<evidence type="ECO:0000256" key="5">
    <source>
        <dbReference type="ARBA" id="ARBA00023002"/>
    </source>
</evidence>
<dbReference type="EMBL" id="QXWK01000024">
    <property type="protein sequence ID" value="NBH62429.1"/>
    <property type="molecule type" value="Genomic_DNA"/>
</dbReference>
<feature type="domain" description="FAD/NAD(P)-binding" evidence="11">
    <location>
        <begin position="1"/>
        <end position="221"/>
    </location>
</feature>
<proteinExistence type="inferred from homology"/>
<evidence type="ECO:0000256" key="7">
    <source>
        <dbReference type="ARBA" id="ARBA00023157"/>
    </source>
</evidence>
<keyword evidence="4 9" id="KW-0274">FAD</keyword>
<dbReference type="InterPro" id="IPR004099">
    <property type="entry name" value="Pyr_nucl-diS_OxRdtase_dimer"/>
</dbReference>
<keyword evidence="5 9" id="KW-0560">Oxidoreductase</keyword>
<evidence type="ECO:0000313" key="13">
    <source>
        <dbReference type="Proteomes" id="UP000446866"/>
    </source>
</evidence>
<dbReference type="Proteomes" id="UP000446866">
    <property type="component" value="Unassembled WGS sequence"/>
</dbReference>
<evidence type="ECO:0000256" key="6">
    <source>
        <dbReference type="ARBA" id="ARBA00023027"/>
    </source>
</evidence>
<sequence length="396" mass="42462">MKVIVIGGGPAGYEAAMGLRRRGIETVLIEKNSIGGTCVNSGCIPTRVYLQVIKSAETLIRSGFAKTELTPKDLRKLATGKIQQLVYGMTYMLQKQKVQLLEAEVSQIEAGKVSLADGTCLMCDEIIVATGSEPISAENFTAEQQFTAEQLFTLENLPKRLDIIGGGVLGVELAVILQSLGVQITLHEHMPRILPGWDKDISDAMASYLRSLGVQLETNSVSGVFENMVFCCGRKPKLPLIKGQTAGIHLIGDCKGVHFTADMAAEDGRQVGAAVTGERTERIKPNIVTAQCIFTPLEAAAAGSICKEGMVESYLSTDMMAGGVIFGTQGAFAKAVMEKETHILKGFHVVSHLASEIIQIGQAAIAAEMTAEQFLEQVFPHPTEGELLKEAVRGLL</sequence>
<comment type="caution">
    <text evidence="12">The sequence shown here is derived from an EMBL/GenBank/DDBJ whole genome shotgun (WGS) entry which is preliminary data.</text>
</comment>
<dbReference type="InterPro" id="IPR012999">
    <property type="entry name" value="Pyr_OxRdtase_I_AS"/>
</dbReference>
<evidence type="ECO:0000256" key="8">
    <source>
        <dbReference type="ARBA" id="ARBA00023284"/>
    </source>
</evidence>
<dbReference type="PANTHER" id="PTHR22912">
    <property type="entry name" value="DISULFIDE OXIDOREDUCTASE"/>
    <property type="match status" value="1"/>
</dbReference>
<reference evidence="12 13" key="1">
    <citation type="submission" date="2018-08" db="EMBL/GenBank/DDBJ databases">
        <title>Murine metabolic-syndrome-specific gut microbial biobank.</title>
        <authorList>
            <person name="Liu C."/>
        </authorList>
    </citation>
    <scope>NUCLEOTIDE SEQUENCE [LARGE SCALE GENOMIC DNA]</scope>
    <source>
        <strain evidence="12 13">28</strain>
    </source>
</reference>
<keyword evidence="8 9" id="KW-0676">Redox-active center</keyword>
<name>A0A845QKN6_9FIRM</name>
<evidence type="ECO:0000256" key="4">
    <source>
        <dbReference type="ARBA" id="ARBA00022827"/>
    </source>
</evidence>
<evidence type="ECO:0000313" key="12">
    <source>
        <dbReference type="EMBL" id="NBH62429.1"/>
    </source>
</evidence>
<dbReference type="GO" id="GO:0004148">
    <property type="term" value="F:dihydrolipoyl dehydrogenase (NADH) activity"/>
    <property type="evidence" value="ECO:0007669"/>
    <property type="project" value="TreeGrafter"/>
</dbReference>
<dbReference type="InterPro" id="IPR023753">
    <property type="entry name" value="FAD/NAD-binding_dom"/>
</dbReference>
<gene>
    <name evidence="12" type="ORF">D0435_12280</name>
</gene>
<evidence type="ECO:0000256" key="1">
    <source>
        <dbReference type="ARBA" id="ARBA00001974"/>
    </source>
</evidence>
<dbReference type="SUPFAM" id="SSF55424">
    <property type="entry name" value="FAD/NAD-linked reductases, dimerisation (C-terminal) domain"/>
    <property type="match status" value="1"/>
</dbReference>
<dbReference type="GO" id="GO:0050660">
    <property type="term" value="F:flavin adenine dinucleotide binding"/>
    <property type="evidence" value="ECO:0007669"/>
    <property type="project" value="TreeGrafter"/>
</dbReference>
<organism evidence="12 13">
    <name type="scientific">Anaerotruncus colihominis</name>
    <dbReference type="NCBI Taxonomy" id="169435"/>
    <lineage>
        <taxon>Bacteria</taxon>
        <taxon>Bacillati</taxon>
        <taxon>Bacillota</taxon>
        <taxon>Clostridia</taxon>
        <taxon>Eubacteriales</taxon>
        <taxon>Oscillospiraceae</taxon>
        <taxon>Anaerotruncus</taxon>
    </lineage>
</organism>
<dbReference type="SUPFAM" id="SSF51905">
    <property type="entry name" value="FAD/NAD(P)-binding domain"/>
    <property type="match status" value="1"/>
</dbReference>
<dbReference type="Pfam" id="PF07992">
    <property type="entry name" value="Pyr_redox_2"/>
    <property type="match status" value="1"/>
</dbReference>
<dbReference type="PRINTS" id="PR00411">
    <property type="entry name" value="PNDRDTASEI"/>
</dbReference>
<comment type="similarity">
    <text evidence="2 9">Belongs to the class-I pyridine nucleotide-disulfide oxidoreductase family.</text>
</comment>
<dbReference type="PROSITE" id="PS00076">
    <property type="entry name" value="PYRIDINE_REDOX_1"/>
    <property type="match status" value="1"/>
</dbReference>
<keyword evidence="3 9" id="KW-0285">Flavoprotein</keyword>
<keyword evidence="13" id="KW-1185">Reference proteome</keyword>
<dbReference type="Gene3D" id="3.30.390.30">
    <property type="match status" value="1"/>
</dbReference>
<evidence type="ECO:0000259" key="11">
    <source>
        <dbReference type="Pfam" id="PF07992"/>
    </source>
</evidence>
<dbReference type="RefSeq" id="WP_160202713.1">
    <property type="nucleotide sequence ID" value="NZ_QXWK01000024.1"/>
</dbReference>
<keyword evidence="7" id="KW-1015">Disulfide bond</keyword>
<evidence type="ECO:0000256" key="2">
    <source>
        <dbReference type="ARBA" id="ARBA00007532"/>
    </source>
</evidence>
<dbReference type="Gene3D" id="3.50.50.60">
    <property type="entry name" value="FAD/NAD(P)-binding domain"/>
    <property type="match status" value="1"/>
</dbReference>
<accession>A0A845QKN6</accession>
<dbReference type="GO" id="GO:0006103">
    <property type="term" value="P:2-oxoglutarate metabolic process"/>
    <property type="evidence" value="ECO:0007669"/>
    <property type="project" value="TreeGrafter"/>
</dbReference>
<dbReference type="InterPro" id="IPR036188">
    <property type="entry name" value="FAD/NAD-bd_sf"/>
</dbReference>
<evidence type="ECO:0000259" key="10">
    <source>
        <dbReference type="Pfam" id="PF02852"/>
    </source>
</evidence>
<comment type="cofactor">
    <cofactor evidence="1">
        <name>FAD</name>
        <dbReference type="ChEBI" id="CHEBI:57692"/>
    </cofactor>
</comment>
<feature type="domain" description="Pyridine nucleotide-disulphide oxidoreductase dimerisation" evidence="10">
    <location>
        <begin position="321"/>
        <end position="391"/>
    </location>
</feature>
<dbReference type="PRINTS" id="PR00368">
    <property type="entry name" value="FADPNR"/>
</dbReference>
<dbReference type="InterPro" id="IPR050151">
    <property type="entry name" value="Class-I_Pyr_Nuc-Dis_Oxidored"/>
</dbReference>
<dbReference type="InterPro" id="IPR016156">
    <property type="entry name" value="FAD/NAD-linked_Rdtase_dimer_sf"/>
</dbReference>
<dbReference type="AlphaFoldDB" id="A0A845QKN6"/>
<evidence type="ECO:0000256" key="9">
    <source>
        <dbReference type="RuleBase" id="RU003691"/>
    </source>
</evidence>